<name>A0A8J3AUB8_9BURK</name>
<dbReference type="SMART" id="SM00642">
    <property type="entry name" value="Aamy"/>
    <property type="match status" value="1"/>
</dbReference>
<dbReference type="EMBL" id="BMDI01000003">
    <property type="protein sequence ID" value="GGI20974.1"/>
    <property type="molecule type" value="Genomic_DNA"/>
</dbReference>
<feature type="binding site" evidence="6">
    <location>
        <begin position="954"/>
        <end position="955"/>
    </location>
    <ligand>
        <name>alpha-maltose 1-phosphate</name>
        <dbReference type="ChEBI" id="CHEBI:63576"/>
    </ligand>
</feature>
<gene>
    <name evidence="6 9" type="primary">glgE</name>
    <name evidence="9" type="ORF">GCM10008066_26690</name>
</gene>
<dbReference type="InterPro" id="IPR006047">
    <property type="entry name" value="GH13_cat_dom"/>
</dbReference>
<dbReference type="PANTHER" id="PTHR47786:SF2">
    <property type="entry name" value="GLYCOSYL HYDROLASE FAMILY 13 CATALYTIC DOMAIN-CONTAINING PROTEIN"/>
    <property type="match status" value="1"/>
</dbReference>
<comment type="caution">
    <text evidence="9">The sequence shown here is derived from an EMBL/GenBank/DDBJ whole genome shotgun (WGS) entry which is preliminary data.</text>
</comment>
<dbReference type="HAMAP" id="MF_02124">
    <property type="entry name" value="GlgE"/>
    <property type="match status" value="1"/>
</dbReference>
<dbReference type="Gene3D" id="3.20.20.80">
    <property type="entry name" value="Glycosidases"/>
    <property type="match status" value="2"/>
</dbReference>
<evidence type="ECO:0000256" key="4">
    <source>
        <dbReference type="ARBA" id="ARBA00023277"/>
    </source>
</evidence>
<dbReference type="Gene3D" id="2.60.40.1180">
    <property type="entry name" value="Golgi alpha-mannosidase II"/>
    <property type="match status" value="1"/>
</dbReference>
<dbReference type="InterPro" id="IPR049171">
    <property type="entry name" value="GLGE_C"/>
</dbReference>
<accession>A0A8J3AUB8</accession>
<dbReference type="GO" id="GO:0016758">
    <property type="term" value="F:hexosyltransferase activity"/>
    <property type="evidence" value="ECO:0007669"/>
    <property type="project" value="UniProtKB-UniRule"/>
</dbReference>
<evidence type="ECO:0000256" key="5">
    <source>
        <dbReference type="ARBA" id="ARBA00048735"/>
    </source>
</evidence>
<dbReference type="Gene3D" id="2.60.40.10">
    <property type="entry name" value="Immunoglobulins"/>
    <property type="match status" value="1"/>
</dbReference>
<dbReference type="AlphaFoldDB" id="A0A8J3AUB8"/>
<dbReference type="Pfam" id="PF11896">
    <property type="entry name" value="GlgE_dom_N_S"/>
    <property type="match status" value="1"/>
</dbReference>
<dbReference type="SUPFAM" id="SSF51445">
    <property type="entry name" value="(Trans)glycosidases"/>
    <property type="match status" value="2"/>
</dbReference>
<proteinExistence type="inferred from homology"/>
<dbReference type="InterPro" id="IPR017853">
    <property type="entry name" value="GH"/>
</dbReference>
<feature type="binding site" evidence="6">
    <location>
        <position position="734"/>
    </location>
    <ligand>
        <name>alpha-maltose 1-phosphate</name>
        <dbReference type="ChEBI" id="CHEBI:63576"/>
    </ligand>
</feature>
<dbReference type="Proteomes" id="UP000642180">
    <property type="component" value="Unassembled WGS sequence"/>
</dbReference>
<evidence type="ECO:0000259" key="8">
    <source>
        <dbReference type="SMART" id="SM00642"/>
    </source>
</evidence>
<dbReference type="GO" id="GO:0004553">
    <property type="term" value="F:hydrolase activity, hydrolyzing O-glycosyl compounds"/>
    <property type="evidence" value="ECO:0007669"/>
    <property type="project" value="InterPro"/>
</dbReference>
<dbReference type="InterPro" id="IPR013783">
    <property type="entry name" value="Ig-like_fold"/>
</dbReference>
<keyword evidence="3 6" id="KW-0808">Transferase</keyword>
<feature type="site" description="Transition state stabilizer" evidence="6">
    <location>
        <position position="901"/>
    </location>
</feature>
<sequence>MPSQPASGNCPPRIYCIAASTIAHDDDWPQLLTHIHRLGFDTLLLTDSATLALPSTQTSPIDTLQRLTEACRDQGLQLFIDLELDRFPTDHPLVVEQAHHFYQEDAVTDTLPDPRFQSGWCDTGHARLRLDSEGLELARQYWQTQLTQWLQADLAGFRCLSLARIAPWLWRDLIHAAKASAPSACFIAWTPGTPGDQLLALRDCGFDFTVASDAWWDYRADWLIEEQHRLSAVAPVLAAPEDPAGPRLQHRLHLDDARHAEHAYRRALLIAGATAHGMLLNAGFEYGNGTALGELYRDEQWRQPVVFDLSADIKAINQQFATSRDPMRHVQQISAPHADLILLQRTSQAEKVATLTVINADLFHPHTLSSLQLHENLAGWTVPDDGQLTLSPAEVRTIPLQTLAPVAQTPSGGKNAVIRATRNARVAIEQISPVVDHGRFAAKRIAGSVIEVEADIFGDGHDKLAASVLWRPADDKQWQRVPMRLIDNDRWRAVLPLQRIGRHFFMVEAWRDNFATFRDELEKKHNAGLNVSLELLEGRLLVEKTLAEQAEDSDQVAALKKLLKQLPAKSKKKLDEQERAQAVELFLNTDTATLMAAADLRDFSTCSEEFRIDVERRAAEFSSWYELFPRSQSGDIHRHGTFDDVIARIPAVRDMGFDTLYFPPIHPIGSKNKKGKNNTLTPAPDDPGSPYAIGSPDGGHDAVHPELGTLDDFRRMLRVARAHGLEIALDFAIQCSPDHPWLQDHPEWFAWRPDGSIRYAENPPKKYEDIVNVDFYATSGDHPAIPELWIALRDVVLMWVREEVRVFRVDNPHTKPLPFWEWMIGDIRSRYPDVIFLSEAFTRPKPMYRLAKVGFSQSYTYFTWRHTKQEFIDYLSELTATSPAGGPRDFFRPHFFVNTPDINPYFLQRSGRAGFVIRAALAATLSGLWGVYSGFELCEAQAVTGKEEYLDSEKYEIRAWDWQRPGNIVREVTQLNRIRTSNPALHTHLNVRFHTASDDHILYFSKSTRGTSADRFGDNTLLIAINLDPFAAHESTIDLPLWQFGLHDDAEVEVEELMSESRFTWRGRQQHVRLDPQQLPFAIWRLRPSG</sequence>
<feature type="active site" description="Proton donor" evidence="6">
    <location>
        <position position="839"/>
    </location>
</feature>
<dbReference type="Pfam" id="PF21702">
    <property type="entry name" value="GLGE_C"/>
    <property type="match status" value="1"/>
</dbReference>
<keyword evidence="4 6" id="KW-0119">Carbohydrate metabolism</keyword>
<dbReference type="InterPro" id="IPR026585">
    <property type="entry name" value="GlgE"/>
</dbReference>
<feature type="region of interest" description="Disordered" evidence="7">
    <location>
        <begin position="671"/>
        <end position="698"/>
    </location>
</feature>
<dbReference type="CDD" id="cd11344">
    <property type="entry name" value="AmyAc_GlgE_like"/>
    <property type="match status" value="1"/>
</dbReference>
<feature type="binding site" evidence="6">
    <location>
        <position position="674"/>
    </location>
    <ligand>
        <name>alpha-maltose 1-phosphate</name>
        <dbReference type="ChEBI" id="CHEBI:63576"/>
    </ligand>
</feature>
<reference evidence="10" key="1">
    <citation type="journal article" date="2019" name="Int. J. Syst. Evol. Microbiol.">
        <title>The Global Catalogue of Microorganisms (GCM) 10K type strain sequencing project: providing services to taxonomists for standard genome sequencing and annotation.</title>
        <authorList>
            <consortium name="The Broad Institute Genomics Platform"/>
            <consortium name="The Broad Institute Genome Sequencing Center for Infectious Disease"/>
            <person name="Wu L."/>
            <person name="Ma J."/>
        </authorList>
    </citation>
    <scope>NUCLEOTIDE SEQUENCE [LARGE SCALE GENOMIC DNA]</scope>
    <source>
        <strain evidence="10">CCM 2767</strain>
    </source>
</reference>
<evidence type="ECO:0000256" key="3">
    <source>
        <dbReference type="ARBA" id="ARBA00022679"/>
    </source>
</evidence>
<comment type="catalytic activity">
    <reaction evidence="5 6">
        <text>alpha-maltose 1-phosphate + [(1-&gt;4)-alpha-D-glucosyl](n) = [(1-&gt;4)-alpha-D-glucosyl](n+2) + phosphate</text>
        <dbReference type="Rhea" id="RHEA:42692"/>
        <dbReference type="Rhea" id="RHEA-COMP:9584"/>
        <dbReference type="Rhea" id="RHEA-COMP:10183"/>
        <dbReference type="ChEBI" id="CHEBI:15444"/>
        <dbReference type="ChEBI" id="CHEBI:43474"/>
        <dbReference type="ChEBI" id="CHEBI:63576"/>
        <dbReference type="EC" id="2.4.99.16"/>
    </reaction>
</comment>
<feature type="domain" description="Glycosyl hydrolase family 13 catalytic" evidence="8">
    <location>
        <begin position="626"/>
        <end position="979"/>
    </location>
</feature>
<dbReference type="RefSeq" id="WP_188381889.1">
    <property type="nucleotide sequence ID" value="NZ_BMDI01000003.1"/>
</dbReference>
<evidence type="ECO:0000256" key="6">
    <source>
        <dbReference type="HAMAP-Rule" id="MF_02124"/>
    </source>
</evidence>
<feature type="binding site" evidence="6">
    <location>
        <position position="769"/>
    </location>
    <ligand>
        <name>alpha-maltose 1-phosphate</name>
        <dbReference type="ChEBI" id="CHEBI:63576"/>
    </ligand>
</feature>
<dbReference type="InterPro" id="IPR021828">
    <property type="entry name" value="GlgE_dom_N/S"/>
</dbReference>
<evidence type="ECO:0000313" key="9">
    <source>
        <dbReference type="EMBL" id="GGI20974.1"/>
    </source>
</evidence>
<evidence type="ECO:0000313" key="10">
    <source>
        <dbReference type="Proteomes" id="UP000642180"/>
    </source>
</evidence>
<organism evidence="9 10">
    <name type="scientific">Oxalicibacterium faecigallinarum</name>
    <dbReference type="NCBI Taxonomy" id="573741"/>
    <lineage>
        <taxon>Bacteria</taxon>
        <taxon>Pseudomonadati</taxon>
        <taxon>Pseudomonadota</taxon>
        <taxon>Betaproteobacteria</taxon>
        <taxon>Burkholderiales</taxon>
        <taxon>Oxalobacteraceae</taxon>
        <taxon>Oxalicibacterium</taxon>
    </lineage>
</organism>
<feature type="active site" description="Nucleophile" evidence="6">
    <location>
        <position position="810"/>
    </location>
</feature>
<keyword evidence="10" id="KW-1185">Reference proteome</keyword>
<comment type="function">
    <text evidence="6">Maltosyltransferase that uses maltose 1-phosphate (M1P) as the sugar donor to elongate linear or branched alpha-(1-&gt;4)-glucans. Is involved in a branched alpha-glucan biosynthetic pathway from trehalose, together with TreS, Mak and GlgB.</text>
</comment>
<dbReference type="EC" id="2.4.99.16" evidence="6"/>
<dbReference type="InterPro" id="IPR013780">
    <property type="entry name" value="Glyco_hydro_b"/>
</dbReference>
<dbReference type="PANTHER" id="PTHR47786">
    <property type="entry name" value="ALPHA-1,4-GLUCAN:MALTOSE-1-PHOSPHATE MALTOSYLTRANSFERASE"/>
    <property type="match status" value="1"/>
</dbReference>
<dbReference type="Gene3D" id="1.20.58.80">
    <property type="entry name" value="Phosphotransferase system, lactose/cellobiose-type IIA subunit"/>
    <property type="match status" value="1"/>
</dbReference>
<comment type="similarity">
    <text evidence="6">Belongs to the glycosyl hydrolase 13 family. GlgE subfamily.</text>
</comment>
<comment type="subunit">
    <text evidence="1 6">Homodimer.</text>
</comment>
<evidence type="ECO:0000256" key="2">
    <source>
        <dbReference type="ARBA" id="ARBA00022676"/>
    </source>
</evidence>
<feature type="binding site" evidence="6">
    <location>
        <position position="811"/>
    </location>
    <ligand>
        <name>alpha-maltose 1-phosphate</name>
        <dbReference type="ChEBI" id="CHEBI:63576"/>
    </ligand>
</feature>
<protein>
    <recommendedName>
        <fullName evidence="6">Alpha-1,4-glucan:maltose-1-phosphate maltosyltransferase</fullName>
        <shortName evidence="6">GMPMT</shortName>
        <ecNumber evidence="6">2.4.99.16</ecNumber>
    </recommendedName>
    <alternativeName>
        <fullName evidence="6">(1-&gt;4)-alpha-D-glucan:maltose-1-phosphate alpha-D-maltosyltransferase</fullName>
    </alternativeName>
</protein>
<keyword evidence="2 6" id="KW-0328">Glycosyltransferase</keyword>
<evidence type="ECO:0000256" key="7">
    <source>
        <dbReference type="SAM" id="MobiDB-lite"/>
    </source>
</evidence>
<evidence type="ECO:0000256" key="1">
    <source>
        <dbReference type="ARBA" id="ARBA00011738"/>
    </source>
</evidence>
<dbReference type="GO" id="GO:0030979">
    <property type="term" value="P:alpha-glucan biosynthetic process"/>
    <property type="evidence" value="ECO:0007669"/>
    <property type="project" value="UniProtKB-UniRule"/>
</dbReference>